<evidence type="ECO:0000256" key="2">
    <source>
        <dbReference type="PROSITE-ProRule" id="PRU00252"/>
    </source>
</evidence>
<dbReference type="GO" id="GO:0003697">
    <property type="term" value="F:single-stranded DNA binding"/>
    <property type="evidence" value="ECO:0007669"/>
    <property type="project" value="InterPro"/>
</dbReference>
<dbReference type="InterPro" id="IPR000424">
    <property type="entry name" value="Primosome_PriB/ssb"/>
</dbReference>
<dbReference type="OrthoDB" id="1265936at2"/>
<dbReference type="Pfam" id="PF00436">
    <property type="entry name" value="SSB"/>
    <property type="match status" value="1"/>
</dbReference>
<dbReference type="SUPFAM" id="SSF50249">
    <property type="entry name" value="Nucleic acid-binding proteins"/>
    <property type="match status" value="1"/>
</dbReference>
<sequence length="140" mass="15210">MEITGRLTADAVVRTTKTDKKVVGFNLAHNETYKSKGEKKQVTTFFECSYWLNEGIAMYLKKGVIVELAGMAGVRAYVVEGEPRASLTFRVDKITLYSNGAAVPQQVLPAEVTAPVSSGAGLQPLEQFDTVPIPEGDLPF</sequence>
<keyword evidence="1 2" id="KW-0238">DNA-binding</keyword>
<dbReference type="PROSITE" id="PS50935">
    <property type="entry name" value="SSB"/>
    <property type="match status" value="1"/>
</dbReference>
<dbReference type="CDD" id="cd04496">
    <property type="entry name" value="SSB_OBF"/>
    <property type="match status" value="1"/>
</dbReference>
<proteinExistence type="predicted"/>
<reference evidence="3 4" key="1">
    <citation type="submission" date="2019-02" db="EMBL/GenBank/DDBJ databases">
        <title>Pedobacter sp. RP-3-8 sp. nov., isolated from Arctic soil.</title>
        <authorList>
            <person name="Dahal R.H."/>
        </authorList>
    </citation>
    <scope>NUCLEOTIDE SEQUENCE [LARGE SCALE GENOMIC DNA]</scope>
    <source>
        <strain evidence="3 4">RP-3-8</strain>
    </source>
</reference>
<dbReference type="InterPro" id="IPR012340">
    <property type="entry name" value="NA-bd_OB-fold"/>
</dbReference>
<comment type="caution">
    <text evidence="3">The sequence shown here is derived from an EMBL/GenBank/DDBJ whole genome shotgun (WGS) entry which is preliminary data.</text>
</comment>
<evidence type="ECO:0000313" key="3">
    <source>
        <dbReference type="EMBL" id="TCC98810.1"/>
    </source>
</evidence>
<dbReference type="EMBL" id="SJSM01000002">
    <property type="protein sequence ID" value="TCC98810.1"/>
    <property type="molecule type" value="Genomic_DNA"/>
</dbReference>
<dbReference type="RefSeq" id="WP_131607790.1">
    <property type="nucleotide sequence ID" value="NZ_SJSM01000002.1"/>
</dbReference>
<dbReference type="Proteomes" id="UP000291117">
    <property type="component" value="Unassembled WGS sequence"/>
</dbReference>
<evidence type="ECO:0000256" key="1">
    <source>
        <dbReference type="ARBA" id="ARBA00023125"/>
    </source>
</evidence>
<accession>A0A4R0NEF0</accession>
<organism evidence="3 4">
    <name type="scientific">Pedobacter hiemivivus</name>
    <dbReference type="NCBI Taxonomy" id="2530454"/>
    <lineage>
        <taxon>Bacteria</taxon>
        <taxon>Pseudomonadati</taxon>
        <taxon>Bacteroidota</taxon>
        <taxon>Sphingobacteriia</taxon>
        <taxon>Sphingobacteriales</taxon>
        <taxon>Sphingobacteriaceae</taxon>
        <taxon>Pedobacter</taxon>
    </lineage>
</organism>
<name>A0A4R0NEF0_9SPHI</name>
<evidence type="ECO:0000313" key="4">
    <source>
        <dbReference type="Proteomes" id="UP000291117"/>
    </source>
</evidence>
<keyword evidence="4" id="KW-1185">Reference proteome</keyword>
<dbReference type="AlphaFoldDB" id="A0A4R0NEF0"/>
<protein>
    <submittedName>
        <fullName evidence="3">Single-stranded DNA-binding protein</fullName>
    </submittedName>
</protein>
<gene>
    <name evidence="3" type="ORF">EZ444_05915</name>
</gene>
<dbReference type="Gene3D" id="2.40.50.140">
    <property type="entry name" value="Nucleic acid-binding proteins"/>
    <property type="match status" value="1"/>
</dbReference>